<dbReference type="InterPro" id="IPR008972">
    <property type="entry name" value="Cupredoxin"/>
</dbReference>
<dbReference type="SUPFAM" id="SSF49503">
    <property type="entry name" value="Cupredoxins"/>
    <property type="match status" value="1"/>
</dbReference>
<dbReference type="AlphaFoldDB" id="A0A3B1ADM7"/>
<evidence type="ECO:0000256" key="3">
    <source>
        <dbReference type="ARBA" id="ARBA00023008"/>
    </source>
</evidence>
<keyword evidence="1" id="KW-0479">Metal-binding</keyword>
<protein>
    <submittedName>
        <fullName evidence="6">Multicopper oxidase</fullName>
    </submittedName>
</protein>
<dbReference type="Gene3D" id="2.60.40.420">
    <property type="entry name" value="Cupredoxins - blue copper proteins"/>
    <property type="match status" value="1"/>
</dbReference>
<dbReference type="PANTHER" id="PTHR11709:SF394">
    <property type="entry name" value="FI03373P-RELATED"/>
    <property type="match status" value="1"/>
</dbReference>
<name>A0A3B1ADM7_9ZZZZ</name>
<dbReference type="GO" id="GO:0016491">
    <property type="term" value="F:oxidoreductase activity"/>
    <property type="evidence" value="ECO:0007669"/>
    <property type="project" value="UniProtKB-KW"/>
</dbReference>
<organism evidence="6">
    <name type="scientific">hydrothermal vent metagenome</name>
    <dbReference type="NCBI Taxonomy" id="652676"/>
    <lineage>
        <taxon>unclassified sequences</taxon>
        <taxon>metagenomes</taxon>
        <taxon>ecological metagenomes</taxon>
    </lineage>
</organism>
<evidence type="ECO:0000259" key="5">
    <source>
        <dbReference type="Pfam" id="PF07732"/>
    </source>
</evidence>
<feature type="domain" description="Plastocyanin-like" evidence="5">
    <location>
        <begin position="140"/>
        <end position="204"/>
    </location>
</feature>
<feature type="region of interest" description="Disordered" evidence="4">
    <location>
        <begin position="1"/>
        <end position="34"/>
    </location>
</feature>
<accession>A0A3B1ADM7</accession>
<evidence type="ECO:0000256" key="2">
    <source>
        <dbReference type="ARBA" id="ARBA00023002"/>
    </source>
</evidence>
<dbReference type="InterPro" id="IPR045087">
    <property type="entry name" value="Cu-oxidase_fam"/>
</dbReference>
<sequence>MFKLKDKKLGGGGMSGGGNGGPGGGGTSGGGGTTGGGGMDNACFIYDLEQPTNTDGTPVTIIDPATADVVFNRQVYMNGSITMDDQKNIAIWGFSDSAAGGGGMSTPFPSPLIEVTAGQIAHTVLDVAMGGGGMGGMWKHTIHHHGIEPEYRSDGVGHTSWDVAGSFTYQWRPAHPGTYFYHCHVNTVLHAEMGMYGALIVRPKINTDTVNNPQALTYANEDPASRYDVEAVWAVDEIDSSWHAIAPMDWAAGTCGGDVGFNTLNPDYFIITGVDASTGVDSSAYKNNDPQTQSVVAATVEQGQTLLIRYINAGYLPQMLTLPAGLAGRVIASDGRPLPNAKPIGNGVTLNTVSAERYEILIDIPADQALGDYKVEFEIQDWISGDMLGTATTRITVVAPAA</sequence>
<dbReference type="InterPro" id="IPR011707">
    <property type="entry name" value="Cu-oxidase-like_N"/>
</dbReference>
<keyword evidence="3" id="KW-0186">Copper</keyword>
<dbReference type="PANTHER" id="PTHR11709">
    <property type="entry name" value="MULTI-COPPER OXIDASE"/>
    <property type="match status" value="1"/>
</dbReference>
<keyword evidence="2" id="KW-0560">Oxidoreductase</keyword>
<evidence type="ECO:0000256" key="4">
    <source>
        <dbReference type="SAM" id="MobiDB-lite"/>
    </source>
</evidence>
<dbReference type="EMBL" id="UOFS01000027">
    <property type="protein sequence ID" value="VAW96409.1"/>
    <property type="molecule type" value="Genomic_DNA"/>
</dbReference>
<evidence type="ECO:0000256" key="1">
    <source>
        <dbReference type="ARBA" id="ARBA00022723"/>
    </source>
</evidence>
<gene>
    <name evidence="6" type="ORF">MNBD_GAMMA22-1724</name>
</gene>
<proteinExistence type="predicted"/>
<feature type="compositionally biased region" description="Gly residues" evidence="4">
    <location>
        <begin position="10"/>
        <end position="34"/>
    </location>
</feature>
<dbReference type="Pfam" id="PF07732">
    <property type="entry name" value="Cu-oxidase_3"/>
    <property type="match status" value="1"/>
</dbReference>
<dbReference type="GO" id="GO:0005507">
    <property type="term" value="F:copper ion binding"/>
    <property type="evidence" value="ECO:0007669"/>
    <property type="project" value="InterPro"/>
</dbReference>
<evidence type="ECO:0000313" key="6">
    <source>
        <dbReference type="EMBL" id="VAW96409.1"/>
    </source>
</evidence>
<reference evidence="6" key="1">
    <citation type="submission" date="2018-06" db="EMBL/GenBank/DDBJ databases">
        <authorList>
            <person name="Zhirakovskaya E."/>
        </authorList>
    </citation>
    <scope>NUCLEOTIDE SEQUENCE</scope>
</reference>